<gene>
    <name evidence="2" type="ORF">EYM_04125</name>
</gene>
<dbReference type="InterPro" id="IPR004843">
    <property type="entry name" value="Calcineurin-like_PHP"/>
</dbReference>
<evidence type="ECO:0000313" key="2">
    <source>
        <dbReference type="EMBL" id="ALU12467.1"/>
    </source>
</evidence>
<dbReference type="STRING" id="940295.EYM_04125"/>
<dbReference type="AlphaFoldDB" id="A0A0U3EDF8"/>
<keyword evidence="3" id="KW-1185">Reference proteome</keyword>
<evidence type="ECO:0000313" key="3">
    <source>
        <dbReference type="Proteomes" id="UP000060778"/>
    </source>
</evidence>
<dbReference type="InterPro" id="IPR029052">
    <property type="entry name" value="Metallo-depent_PP-like"/>
</dbReference>
<proteinExistence type="predicted"/>
<dbReference type="Gene3D" id="3.60.21.10">
    <property type="match status" value="1"/>
</dbReference>
<dbReference type="KEGG" id="iis:EYM_04125"/>
<dbReference type="InterPro" id="IPR051693">
    <property type="entry name" value="UPF0046_metallophosphoest"/>
</dbReference>
<feature type="domain" description="Calcineurin-like phosphoesterase" evidence="1">
    <location>
        <begin position="1"/>
        <end position="217"/>
    </location>
</feature>
<dbReference type="EMBL" id="CP006867">
    <property type="protein sequence ID" value="ALU12467.1"/>
    <property type="molecule type" value="Genomic_DNA"/>
</dbReference>
<dbReference type="OrthoDB" id="50367at2157"/>
<dbReference type="PANTHER" id="PTHR12905:SF0">
    <property type="entry name" value="CALCINEURIN-LIKE PHOSPHOESTERASE DOMAIN-CONTAINING PROTEIN"/>
    <property type="match status" value="1"/>
</dbReference>
<dbReference type="PATRIC" id="fig|940295.4.peg.789"/>
<dbReference type="Pfam" id="PF00149">
    <property type="entry name" value="Metallophos"/>
    <property type="match status" value="1"/>
</dbReference>
<accession>A0A0U3EDF8</accession>
<dbReference type="RefSeq" id="WP_075049781.1">
    <property type="nucleotide sequence ID" value="NZ_CP006867.1"/>
</dbReference>
<dbReference type="GO" id="GO:0016787">
    <property type="term" value="F:hydrolase activity"/>
    <property type="evidence" value="ECO:0007669"/>
    <property type="project" value="InterPro"/>
</dbReference>
<sequence length="263" mass="29443">MRILHVSDLHGSTKAFELTKRLYRELGADLLIVSGDLTGKCVCNLDSVCKCVWGRRKDLSMGRDKFEASGGYVVDASNREIEARAPGLLAKAAHDRVKQWLESLHDINYFVIAGNVDHWLMNEALKEASKPMDFRGLRIDGCSLVPYTPFGTYREGSEEDVWECLPHEADILVSHTPPRGVVDVSNYHGGGHVGSTSVRKWIEEKQPLLSLHGHIHESRGYGKIGRTVVVNPGSEAEWGKLYFAIIDLEGDHVEVKLGEREYY</sequence>
<dbReference type="GeneID" id="30680218"/>
<organism evidence="2 3">
    <name type="scientific">Ignicoccus islandicus DSM 13165</name>
    <dbReference type="NCBI Taxonomy" id="940295"/>
    <lineage>
        <taxon>Archaea</taxon>
        <taxon>Thermoproteota</taxon>
        <taxon>Thermoprotei</taxon>
        <taxon>Desulfurococcales</taxon>
        <taxon>Desulfurococcaceae</taxon>
        <taxon>Ignicoccus</taxon>
    </lineage>
</organism>
<dbReference type="PANTHER" id="PTHR12905">
    <property type="entry name" value="METALLOPHOSPHOESTERASE"/>
    <property type="match status" value="1"/>
</dbReference>
<evidence type="ECO:0000259" key="1">
    <source>
        <dbReference type="Pfam" id="PF00149"/>
    </source>
</evidence>
<reference evidence="2 3" key="1">
    <citation type="submission" date="2013-11" db="EMBL/GenBank/DDBJ databases">
        <title>Comparative genomics of Ignicoccus.</title>
        <authorList>
            <person name="Podar M."/>
        </authorList>
    </citation>
    <scope>NUCLEOTIDE SEQUENCE [LARGE SCALE GENOMIC DNA]</scope>
    <source>
        <strain evidence="2 3">DSM 13165</strain>
    </source>
</reference>
<protein>
    <recommendedName>
        <fullName evidence="1">Calcineurin-like phosphoesterase domain-containing protein</fullName>
    </recommendedName>
</protein>
<dbReference type="SUPFAM" id="SSF56300">
    <property type="entry name" value="Metallo-dependent phosphatases"/>
    <property type="match status" value="1"/>
</dbReference>
<name>A0A0U3EDF8_9CREN</name>
<dbReference type="Proteomes" id="UP000060778">
    <property type="component" value="Chromosome"/>
</dbReference>